<dbReference type="PANTHER" id="PTHR46400:SF5">
    <property type="entry name" value="RING-TYPE DOMAIN-CONTAINING PROTEIN"/>
    <property type="match status" value="1"/>
</dbReference>
<dbReference type="AlphaFoldDB" id="A0A8J5CCX2"/>
<keyword evidence="3" id="KW-1185">Reference proteome</keyword>
<dbReference type="InterPro" id="IPR033276">
    <property type="entry name" value="BB"/>
</dbReference>
<evidence type="ECO:0000313" key="3">
    <source>
        <dbReference type="Proteomes" id="UP000734854"/>
    </source>
</evidence>
<name>A0A8J5CCX2_ZINOF</name>
<dbReference type="GO" id="GO:0046621">
    <property type="term" value="P:negative regulation of organ growth"/>
    <property type="evidence" value="ECO:0007669"/>
    <property type="project" value="InterPro"/>
</dbReference>
<reference evidence="2 3" key="1">
    <citation type="submission" date="2020-08" db="EMBL/GenBank/DDBJ databases">
        <title>Plant Genome Project.</title>
        <authorList>
            <person name="Zhang R.-G."/>
        </authorList>
    </citation>
    <scope>NUCLEOTIDE SEQUENCE [LARGE SCALE GENOMIC DNA]</scope>
    <source>
        <tissue evidence="2">Rhizome</tissue>
    </source>
</reference>
<sequence>MAPKASIRQTPQPPSGSGDIPPASPSFRAASRASWQVRLARPAVSTSVCRPRPSSEESDSDDQLLAHKLCRRYVDPNLDDAGLAVREMSINNTQMDVHYINTGFPYTVTESFMDLFEGLTYAQADAALSETLHDQGNTYWSMMYTNAYKYGFPGSSIDSYYDFGHFEVADYAQRSGERREWDNPLVLNNFDSQQTQHNEYAHESQNHGAEECIQVQQNANSSQCVDYCSDIFMLSKGRSQEKNSDGHDRGSGRWM</sequence>
<accession>A0A8J5CCX2</accession>
<gene>
    <name evidence="2" type="ORF">ZIOFF_067999</name>
</gene>
<dbReference type="GO" id="GO:0004842">
    <property type="term" value="F:ubiquitin-protein transferase activity"/>
    <property type="evidence" value="ECO:0007669"/>
    <property type="project" value="InterPro"/>
</dbReference>
<evidence type="ECO:0000256" key="1">
    <source>
        <dbReference type="SAM" id="MobiDB-lite"/>
    </source>
</evidence>
<dbReference type="GO" id="GO:0016567">
    <property type="term" value="P:protein ubiquitination"/>
    <property type="evidence" value="ECO:0007669"/>
    <property type="project" value="InterPro"/>
</dbReference>
<dbReference type="EMBL" id="JACMSC010000019">
    <property type="protein sequence ID" value="KAG6474075.1"/>
    <property type="molecule type" value="Genomic_DNA"/>
</dbReference>
<evidence type="ECO:0000313" key="2">
    <source>
        <dbReference type="EMBL" id="KAG6474075.1"/>
    </source>
</evidence>
<dbReference type="GO" id="GO:0031624">
    <property type="term" value="F:ubiquitin conjugating enzyme binding"/>
    <property type="evidence" value="ECO:0007669"/>
    <property type="project" value="TreeGrafter"/>
</dbReference>
<organism evidence="2 3">
    <name type="scientific">Zingiber officinale</name>
    <name type="common">Ginger</name>
    <name type="synonym">Amomum zingiber</name>
    <dbReference type="NCBI Taxonomy" id="94328"/>
    <lineage>
        <taxon>Eukaryota</taxon>
        <taxon>Viridiplantae</taxon>
        <taxon>Streptophyta</taxon>
        <taxon>Embryophyta</taxon>
        <taxon>Tracheophyta</taxon>
        <taxon>Spermatophyta</taxon>
        <taxon>Magnoliopsida</taxon>
        <taxon>Liliopsida</taxon>
        <taxon>Zingiberales</taxon>
        <taxon>Zingiberaceae</taxon>
        <taxon>Zingiber</taxon>
    </lineage>
</organism>
<comment type="caution">
    <text evidence="2">The sequence shown here is derived from an EMBL/GenBank/DDBJ whole genome shotgun (WGS) entry which is preliminary data.</text>
</comment>
<dbReference type="Proteomes" id="UP000734854">
    <property type="component" value="Unassembled WGS sequence"/>
</dbReference>
<proteinExistence type="predicted"/>
<protein>
    <submittedName>
        <fullName evidence="2">Uncharacterized protein</fullName>
    </submittedName>
</protein>
<feature type="region of interest" description="Disordered" evidence="1">
    <location>
        <begin position="1"/>
        <end position="62"/>
    </location>
</feature>
<dbReference type="PANTHER" id="PTHR46400">
    <property type="entry name" value="RING/U-BOX SUPERFAMILY PROTEIN"/>
    <property type="match status" value="1"/>
</dbReference>
<feature type="compositionally biased region" description="Low complexity" evidence="1">
    <location>
        <begin position="25"/>
        <end position="34"/>
    </location>
</feature>